<name>A0A4S9C759_AURPU</name>
<proteinExistence type="predicted"/>
<accession>A0A4S9C759</accession>
<organism evidence="2">
    <name type="scientific">Aureobasidium pullulans</name>
    <name type="common">Black yeast</name>
    <name type="synonym">Pullularia pullulans</name>
    <dbReference type="NCBI Taxonomy" id="5580"/>
    <lineage>
        <taxon>Eukaryota</taxon>
        <taxon>Fungi</taxon>
        <taxon>Dikarya</taxon>
        <taxon>Ascomycota</taxon>
        <taxon>Pezizomycotina</taxon>
        <taxon>Dothideomycetes</taxon>
        <taxon>Dothideomycetidae</taxon>
        <taxon>Dothideales</taxon>
        <taxon>Saccotheciaceae</taxon>
        <taxon>Aureobasidium</taxon>
    </lineage>
</organism>
<evidence type="ECO:0000313" key="2">
    <source>
        <dbReference type="EMBL" id="THX01840.1"/>
    </source>
</evidence>
<feature type="region of interest" description="Disordered" evidence="1">
    <location>
        <begin position="309"/>
        <end position="360"/>
    </location>
</feature>
<feature type="compositionally biased region" description="Low complexity" evidence="1">
    <location>
        <begin position="598"/>
        <end position="609"/>
    </location>
</feature>
<gene>
    <name evidence="2" type="ORF">D6D13_08636</name>
</gene>
<reference evidence="2" key="1">
    <citation type="submission" date="2018-10" db="EMBL/GenBank/DDBJ databases">
        <title>Fifty Aureobasidium pullulans genomes reveal a recombining polyextremotolerant generalist.</title>
        <authorList>
            <person name="Gostincar C."/>
            <person name="Turk M."/>
            <person name="Zajc J."/>
            <person name="Gunde-Cimerman N."/>
        </authorList>
    </citation>
    <scope>NUCLEOTIDE SEQUENCE [LARGE SCALE GENOMIC DNA]</scope>
    <source>
        <strain evidence="2">EXF-10085</strain>
    </source>
</reference>
<dbReference type="EMBL" id="QZAS01000044">
    <property type="protein sequence ID" value="THX01840.1"/>
    <property type="molecule type" value="Genomic_DNA"/>
</dbReference>
<sequence length="609" mass="70083">MTRPYYKNPVLANFSKDVDRALQHGPLQGGLSLPTPEIHCPASWKRPTEQSIEQRKMMEYGCVTLTDTTMNGSRATAEQYAYHKDLMMLKYLYDFPLVNWRIPYQDARLAYHTFLARESLRRQDLSIFDEDTVDSWWFTARPPLDTQLTPSISVSPPMGTNALNTAASTRPILLKPAEEDRRFDFAMEVVFALLERENPIRNTPPQTNDDNHEASLNADEVSQNVINPVPKRSSEPADSLNEAQRKRVLDNDKEFPWYHSEALNVPTQWDDSIYSAERLKELEILHQENKLLAQSYQVDTIRKTKLYNSKHMRKGKTKRADGAEESQDRGENDEKIDEEDDELLVDGEDRKKGKQSVSQNAGIKPIPHCLHFCDEASRKKCKDLTELDNINDAINYLYSMHPSLLPKAVKQMSEIMIQFGQSTAPDLKPFRFSLLDTMRPRVLKSSSEVITQIEAYRMVDFAPDSLYDTILIRILSDGMLDTDSLRYRLMLNGSWVSATTPWTRLKSALGSELRLNFRNNNKGKDKEQFTPEVEKWYDLNRSGFFDFREFHRKRASVPWAEQKKRTFAGFGTLKEMPIFKDVETEAEDVIEVDGETNESSSADSGSDEE</sequence>
<feature type="region of interest" description="Disordered" evidence="1">
    <location>
        <begin position="590"/>
        <end position="609"/>
    </location>
</feature>
<comment type="caution">
    <text evidence="2">The sequence shown here is derived from an EMBL/GenBank/DDBJ whole genome shotgun (WGS) entry which is preliminary data.</text>
</comment>
<evidence type="ECO:0000256" key="1">
    <source>
        <dbReference type="SAM" id="MobiDB-lite"/>
    </source>
</evidence>
<dbReference type="AlphaFoldDB" id="A0A4S9C759"/>
<feature type="compositionally biased region" description="Basic and acidic residues" evidence="1">
    <location>
        <begin position="318"/>
        <end position="333"/>
    </location>
</feature>
<feature type="region of interest" description="Disordered" evidence="1">
    <location>
        <begin position="199"/>
        <end position="243"/>
    </location>
</feature>
<feature type="compositionally biased region" description="Acidic residues" evidence="1">
    <location>
        <begin position="334"/>
        <end position="346"/>
    </location>
</feature>
<protein>
    <submittedName>
        <fullName evidence="2">Uncharacterized protein</fullName>
    </submittedName>
</protein>